<proteinExistence type="predicted"/>
<gene>
    <name evidence="2" type="ORF">A8V01_13455</name>
</gene>
<comment type="caution">
    <text evidence="2">The sequence shown here is derived from an EMBL/GenBank/DDBJ whole genome shotgun (WGS) entry which is preliminary data.</text>
</comment>
<organism evidence="2 3">
    <name type="scientific">Novosphingobium guangzhouense</name>
    <dbReference type="NCBI Taxonomy" id="1850347"/>
    <lineage>
        <taxon>Bacteria</taxon>
        <taxon>Pseudomonadati</taxon>
        <taxon>Pseudomonadota</taxon>
        <taxon>Alphaproteobacteria</taxon>
        <taxon>Sphingomonadales</taxon>
        <taxon>Sphingomonadaceae</taxon>
        <taxon>Novosphingobium</taxon>
    </lineage>
</organism>
<evidence type="ECO:0000256" key="1">
    <source>
        <dbReference type="SAM" id="MobiDB-lite"/>
    </source>
</evidence>
<evidence type="ECO:0000313" key="2">
    <source>
        <dbReference type="EMBL" id="PNU06064.1"/>
    </source>
</evidence>
<protein>
    <submittedName>
        <fullName evidence="2">Uncharacterized protein</fullName>
    </submittedName>
</protein>
<feature type="compositionally biased region" description="Basic and acidic residues" evidence="1">
    <location>
        <begin position="297"/>
        <end position="307"/>
    </location>
</feature>
<dbReference type="AlphaFoldDB" id="A0A2K2G4V6"/>
<reference evidence="2 3" key="1">
    <citation type="submission" date="2016-05" db="EMBL/GenBank/DDBJ databases">
        <title>Complete genome sequence of Novosphingobium guangzhouense SA925(T).</title>
        <authorList>
            <person name="Sha S."/>
        </authorList>
    </citation>
    <scope>NUCLEOTIDE SEQUENCE [LARGE SCALE GENOMIC DNA]</scope>
    <source>
        <strain evidence="2 3">SA925</strain>
    </source>
</reference>
<keyword evidence="3" id="KW-1185">Reference proteome</keyword>
<name>A0A2K2G4V6_9SPHN</name>
<feature type="compositionally biased region" description="Gly residues" evidence="1">
    <location>
        <begin position="202"/>
        <end position="212"/>
    </location>
</feature>
<sequence>MAPGLGWIEADEVLDREEELCAEPQRGEPVVDADRIRQRADTGDIHEPHLHAAAHDIVEFAGERHEGDQRKRRQRGAFLDTGEICARDLEIVVPGAGFRRELAEHLLRRTQFSQLATQGSRKPARRRRVRCDHPARAALVQLRREHVAVEILGVRAVTFDQAAAGRFVIDFPFPVVHGHLVEEILVAEDRQHAPKRLLERPVGGGAPGGGRIAGFDPSKVKLSHAVADDGDRGRPIRLAAQDGDAQIDDIDRVQDFTHGGIEHRLDVAAGFEPRTGSRILCPGRGAASDHPVMGRQRRVEDRRDIGR</sequence>
<dbReference type="EMBL" id="LYMM01000014">
    <property type="protein sequence ID" value="PNU06064.1"/>
    <property type="molecule type" value="Genomic_DNA"/>
</dbReference>
<evidence type="ECO:0000313" key="3">
    <source>
        <dbReference type="Proteomes" id="UP000236327"/>
    </source>
</evidence>
<dbReference type="Proteomes" id="UP000236327">
    <property type="component" value="Unassembled WGS sequence"/>
</dbReference>
<accession>A0A2K2G4V6</accession>
<feature type="region of interest" description="Disordered" evidence="1">
    <location>
        <begin position="279"/>
        <end position="307"/>
    </location>
</feature>
<feature type="region of interest" description="Disordered" evidence="1">
    <location>
        <begin position="198"/>
        <end position="217"/>
    </location>
</feature>